<sequence length="161" mass="18279">MSRVSIDLLIDRTGSLSPDDSKTHLRFPFRLDRECANLHIEFDYSPKLLEDEERARELLDAAFELYVEPARRAAARANAERYLPLANLVTVSVDDPNRYRGACHRQDPMQRLHLSAVEASPGLLPGRIEEGEWTLTLSVHAIVTESCSYRLKAWATGEDNE</sequence>
<name>A0A841SMZ2_9BACL</name>
<evidence type="ECO:0000313" key="2">
    <source>
        <dbReference type="Proteomes" id="UP000535838"/>
    </source>
</evidence>
<dbReference type="AlphaFoldDB" id="A0A841SMZ2"/>
<reference evidence="1 2" key="1">
    <citation type="submission" date="2020-08" db="EMBL/GenBank/DDBJ databases">
        <title>Cohnella phylogeny.</title>
        <authorList>
            <person name="Dunlap C."/>
        </authorList>
    </citation>
    <scope>NUCLEOTIDE SEQUENCE [LARGE SCALE GENOMIC DNA]</scope>
    <source>
        <strain evidence="1 2">DSM 25241</strain>
    </source>
</reference>
<dbReference type="EMBL" id="JACJVQ010000004">
    <property type="protein sequence ID" value="MBB6633314.1"/>
    <property type="molecule type" value="Genomic_DNA"/>
</dbReference>
<evidence type="ECO:0000313" key="1">
    <source>
        <dbReference type="EMBL" id="MBB6633314.1"/>
    </source>
</evidence>
<comment type="caution">
    <text evidence="1">The sequence shown here is derived from an EMBL/GenBank/DDBJ whole genome shotgun (WGS) entry which is preliminary data.</text>
</comment>
<organism evidence="1 2">
    <name type="scientific">Cohnella thailandensis</name>
    <dbReference type="NCBI Taxonomy" id="557557"/>
    <lineage>
        <taxon>Bacteria</taxon>
        <taxon>Bacillati</taxon>
        <taxon>Bacillota</taxon>
        <taxon>Bacilli</taxon>
        <taxon>Bacillales</taxon>
        <taxon>Paenibacillaceae</taxon>
        <taxon>Cohnella</taxon>
    </lineage>
</organism>
<protein>
    <submittedName>
        <fullName evidence="1">Uncharacterized protein</fullName>
    </submittedName>
</protein>
<dbReference type="Proteomes" id="UP000535838">
    <property type="component" value="Unassembled WGS sequence"/>
</dbReference>
<keyword evidence="2" id="KW-1185">Reference proteome</keyword>
<proteinExistence type="predicted"/>
<accession>A0A841SMZ2</accession>
<gene>
    <name evidence="1" type="ORF">H7B67_04255</name>
</gene>